<dbReference type="InterPro" id="IPR027396">
    <property type="entry name" value="DsrEFH-like"/>
</dbReference>
<dbReference type="Pfam" id="PF02635">
    <property type="entry name" value="DsrE"/>
    <property type="match status" value="1"/>
</dbReference>
<reference evidence="2" key="3">
    <citation type="journal article" date="2017" name="ISME J.">
        <title>Discovery of anaerobic lithoheterotrophic haloarchaea, ubiquitous in hypersaline habitats.</title>
        <authorList>
            <person name="Sorokin D.Y."/>
            <person name="Messina E."/>
            <person name="Smedile F."/>
            <person name="Roman P."/>
            <person name="Damste J.S.S."/>
            <person name="Ciordia S."/>
            <person name="Mena M.C."/>
            <person name="Ferrer M."/>
            <person name="Golyshin P.N."/>
            <person name="Kublanov I.V."/>
            <person name="Samarov N.I."/>
            <person name="Toshchakov S.V."/>
            <person name="La Cono V."/>
            <person name="Yakimov M.M."/>
        </authorList>
    </citation>
    <scope>NUCLEOTIDE SEQUENCE</scope>
    <source>
        <strain evidence="2">HSR6</strain>
    </source>
</reference>
<dbReference type="RefSeq" id="WP_070365515.1">
    <property type="nucleotide sequence ID" value="NZ_CP016070.1"/>
</dbReference>
<accession>A0A1J1ADG9</accession>
<accession>A0A1D8S671</accession>
<keyword evidence="4" id="KW-1185">Reference proteome</keyword>
<evidence type="ECO:0000313" key="2">
    <source>
        <dbReference type="EMBL" id="APE96188.1"/>
    </source>
</evidence>
<reference evidence="4" key="2">
    <citation type="submission" date="2016-08" db="EMBL/GenBank/DDBJ databases">
        <title>Discovery of first anaerobic lithoheterotrophic haloarchae widely represented in hypersaline habitats.</title>
        <authorList>
            <person name="Sorokin D.Y."/>
            <person name="Kublanov I.V."/>
            <person name="Roman P."/>
            <person name="Sinninghe Damste J.S."/>
            <person name="Golyshin P.N."/>
            <person name="Rojo D."/>
            <person name="Ciordia S."/>
            <person name="Mena Md.C."/>
            <person name="Ferrer M."/>
            <person name="Smedile F."/>
            <person name="Messina E."/>
            <person name="La Cono V."/>
            <person name="Yakimov M.M."/>
        </authorList>
    </citation>
    <scope>NUCLEOTIDE SEQUENCE [LARGE SCALE GENOMIC DNA]</scope>
    <source>
        <strain evidence="4">HSR6</strain>
    </source>
</reference>
<protein>
    <submittedName>
        <fullName evidence="1">DsrE family protein</fullName>
    </submittedName>
</protein>
<dbReference type="OrthoDB" id="285310at2157"/>
<dbReference type="KEGG" id="halh:HTSR_1683"/>
<dbReference type="SUPFAM" id="SSF75169">
    <property type="entry name" value="DsrEFH-like"/>
    <property type="match status" value="1"/>
</dbReference>
<dbReference type="Gene3D" id="3.40.1260.10">
    <property type="entry name" value="DsrEFH-like"/>
    <property type="match status" value="1"/>
</dbReference>
<evidence type="ECO:0000313" key="3">
    <source>
        <dbReference type="Proteomes" id="UP000185608"/>
    </source>
</evidence>
<evidence type="ECO:0000313" key="4">
    <source>
        <dbReference type="Proteomes" id="UP000186165"/>
    </source>
</evidence>
<name>A0A1D8S671_9EURY</name>
<dbReference type="KEGG" id="hhsr:HSR6_1751"/>
<dbReference type="EMBL" id="CP016804">
    <property type="protein sequence ID" value="APE96188.1"/>
    <property type="molecule type" value="Genomic_DNA"/>
</dbReference>
<dbReference type="AlphaFoldDB" id="A0A1D8S671"/>
<reference evidence="1 3" key="1">
    <citation type="submission" date="2016-06" db="EMBL/GenBank/DDBJ databases">
        <title>Discovery of anaerobic lithoheterotrophic haloarchaeon capable of sulfur respiration by hydrogen and formate.</title>
        <authorList>
            <person name="Sorokin D.Y."/>
            <person name="Kublanov I.V."/>
            <person name="Roman P."/>
            <person name="Sinninghe Damste J.S."/>
            <person name="Golyshin P.N."/>
            <person name="Rojo D."/>
            <person name="Ciordia S."/>
            <person name="Mena Md.C."/>
            <person name="Ferrer M."/>
            <person name="Smedile F."/>
            <person name="Messina E."/>
            <person name="La Cono V."/>
            <person name="Yakimov M.M."/>
        </authorList>
    </citation>
    <scope>NUCLEOTIDE SEQUENCE [LARGE SCALE GENOMIC DNA]</scope>
    <source>
        <strain evidence="1 3">HTSR1</strain>
    </source>
</reference>
<sequence length="108" mass="11541">MQLGLIVETNDPGAIWNGFRLGNTALAAGHDVTAYLLGDGVEAPDQPAGDDVNPHGVMRKFLLEGGELLACDRCLDHRDLDGDELRPRAGMDELLSLIEDADETVTIG</sequence>
<proteinExistence type="predicted"/>
<gene>
    <name evidence="2" type="ORF">HSR6_1751</name>
    <name evidence="1" type="ORF">HTSR_1683</name>
</gene>
<dbReference type="Proteomes" id="UP000185608">
    <property type="component" value="Chromosome"/>
</dbReference>
<dbReference type="EMBL" id="CP016070">
    <property type="protein sequence ID" value="AOW80853.1"/>
    <property type="molecule type" value="Genomic_DNA"/>
</dbReference>
<organism evidence="1 3">
    <name type="scientific">Halodesulfurarchaeum formicicum</name>
    <dbReference type="NCBI Taxonomy" id="1873524"/>
    <lineage>
        <taxon>Archaea</taxon>
        <taxon>Methanobacteriati</taxon>
        <taxon>Methanobacteriota</taxon>
        <taxon>Stenosarchaea group</taxon>
        <taxon>Halobacteria</taxon>
        <taxon>Halobacteriales</taxon>
        <taxon>Halobacteriaceae</taxon>
        <taxon>Halodesulfurarchaeum</taxon>
    </lineage>
</organism>
<dbReference type="GeneID" id="30418280"/>
<evidence type="ECO:0000313" key="1">
    <source>
        <dbReference type="EMBL" id="AOW80853.1"/>
    </source>
</evidence>
<dbReference type="Proteomes" id="UP000186165">
    <property type="component" value="Chromosome"/>
</dbReference>
<dbReference type="InterPro" id="IPR003787">
    <property type="entry name" value="Sulphur_relay_DsrE/F-like"/>
</dbReference>
<dbReference type="STRING" id="1873524.HSR6_1751"/>